<evidence type="ECO:0000313" key="2">
    <source>
        <dbReference type="Proteomes" id="UP000244336"/>
    </source>
</evidence>
<keyword evidence="2" id="KW-1185">Reference proteome</keyword>
<reference evidence="1 2" key="1">
    <citation type="submission" date="2018-04" db="EMBL/GenBank/DDBJ databases">
        <title>WGS assembly of Panicum hallii var. hallii HAL2.</title>
        <authorList>
            <person name="Lovell J."/>
            <person name="Jenkins J."/>
            <person name="Lowry D."/>
            <person name="Mamidi S."/>
            <person name="Sreedasyam A."/>
            <person name="Weng X."/>
            <person name="Barry K."/>
            <person name="Bonette J."/>
            <person name="Campitelli B."/>
            <person name="Daum C."/>
            <person name="Gordon S."/>
            <person name="Gould B."/>
            <person name="Lipzen A."/>
            <person name="MacQueen A."/>
            <person name="Palacio-Mejia J."/>
            <person name="Plott C."/>
            <person name="Shakirov E."/>
            <person name="Shu S."/>
            <person name="Yoshinaga Y."/>
            <person name="Zane M."/>
            <person name="Rokhsar D."/>
            <person name="Grimwood J."/>
            <person name="Schmutz J."/>
            <person name="Juenger T."/>
        </authorList>
    </citation>
    <scope>NUCLEOTIDE SEQUENCE [LARGE SCALE GENOMIC DNA]</scope>
    <source>
        <strain evidence="2">cv. HAL2</strain>
    </source>
</reference>
<sequence>MYTIQAWRLLAKRITGPRCKISHGAPSNLIPCLFIDGKCGEEINHPRFSLRWFCSLRINPLADGAARELEIVQPRRSNNNEVP</sequence>
<gene>
    <name evidence="1" type="ORF">GQ55_9G623600</name>
</gene>
<organism evidence="1 2">
    <name type="scientific">Panicum hallii var. hallii</name>
    <dbReference type="NCBI Taxonomy" id="1504633"/>
    <lineage>
        <taxon>Eukaryota</taxon>
        <taxon>Viridiplantae</taxon>
        <taxon>Streptophyta</taxon>
        <taxon>Embryophyta</taxon>
        <taxon>Tracheophyta</taxon>
        <taxon>Spermatophyta</taxon>
        <taxon>Magnoliopsida</taxon>
        <taxon>Liliopsida</taxon>
        <taxon>Poales</taxon>
        <taxon>Poaceae</taxon>
        <taxon>PACMAD clade</taxon>
        <taxon>Panicoideae</taxon>
        <taxon>Panicodae</taxon>
        <taxon>Paniceae</taxon>
        <taxon>Panicinae</taxon>
        <taxon>Panicum</taxon>
        <taxon>Panicum sect. Panicum</taxon>
    </lineage>
</organism>
<accession>A0A2T7CI09</accession>
<name>A0A2T7CI09_9POAL</name>
<evidence type="ECO:0000313" key="1">
    <source>
        <dbReference type="EMBL" id="PUZ42965.1"/>
    </source>
</evidence>
<proteinExistence type="predicted"/>
<dbReference type="Proteomes" id="UP000244336">
    <property type="component" value="Chromosome 9"/>
</dbReference>
<dbReference type="Gramene" id="PUZ42965">
    <property type="protein sequence ID" value="PUZ42965"/>
    <property type="gene ID" value="GQ55_9G623600"/>
</dbReference>
<protein>
    <submittedName>
        <fullName evidence="1">Uncharacterized protein</fullName>
    </submittedName>
</protein>
<dbReference type="AlphaFoldDB" id="A0A2T7CI09"/>
<dbReference type="EMBL" id="CM009757">
    <property type="protein sequence ID" value="PUZ42965.1"/>
    <property type="molecule type" value="Genomic_DNA"/>
</dbReference>